<protein>
    <submittedName>
        <fullName evidence="1">Uncharacterized protein</fullName>
    </submittedName>
</protein>
<dbReference type="RefSeq" id="WP_156624312.1">
    <property type="nucleotide sequence ID" value="NZ_CACRTO010000005.1"/>
</dbReference>
<sequence length="191" mass="22542">MLNLNLIDLYNGFVKNYENLSLNRSSQYEEITTKENKFFITLCKFLGYNINYKRGETEDKRVIINFKYDYKECKYNKDIDFIRETDMANDLFAVQKLSSELRFNNNAIICILETFSDNRIDYLNNIILSSPNSIKNDLLLVYVIRDILSGVNYHHCYLLNESGISKSFVVKIKGNRNNILSASYMDEWRLN</sequence>
<dbReference type="EMBL" id="CACRTO010000005">
    <property type="protein sequence ID" value="VYT63731.1"/>
    <property type="molecule type" value="Genomic_DNA"/>
</dbReference>
<reference evidence="1" key="1">
    <citation type="submission" date="2019-11" db="EMBL/GenBank/DDBJ databases">
        <authorList>
            <person name="Feng L."/>
        </authorList>
    </citation>
    <scope>NUCLEOTIDE SEQUENCE</scope>
    <source>
        <strain evidence="1">CTertiumLFYP3</strain>
    </source>
</reference>
<name>A0A6N2YAB1_9CLOT</name>
<organism evidence="1">
    <name type="scientific">Clostridium tertium</name>
    <dbReference type="NCBI Taxonomy" id="1559"/>
    <lineage>
        <taxon>Bacteria</taxon>
        <taxon>Bacillati</taxon>
        <taxon>Bacillota</taxon>
        <taxon>Clostridia</taxon>
        <taxon>Eubacteriales</taxon>
        <taxon>Clostridiaceae</taxon>
        <taxon>Clostridium</taxon>
    </lineage>
</organism>
<evidence type="ECO:0000313" key="1">
    <source>
        <dbReference type="EMBL" id="VYT63731.1"/>
    </source>
</evidence>
<dbReference type="AlphaFoldDB" id="A0A6N2YAB1"/>
<proteinExistence type="predicted"/>
<gene>
    <name evidence="1" type="ORF">CTLFYP3_00312</name>
</gene>
<accession>A0A6N2YAB1</accession>